<protein>
    <submittedName>
        <fullName evidence="1">Uncharacterized protein</fullName>
    </submittedName>
</protein>
<dbReference type="VEuPathDB" id="VectorBase:AFUN000680"/>
<name>A0A182R3D9_ANOFN</name>
<proteinExistence type="predicted"/>
<dbReference type="AlphaFoldDB" id="A0A182R3D9"/>
<reference evidence="1" key="1">
    <citation type="submission" date="2020-05" db="UniProtKB">
        <authorList>
            <consortium name="EnsemblMetazoa"/>
        </authorList>
    </citation>
    <scope>IDENTIFICATION</scope>
    <source>
        <strain evidence="1">FUMOZ</strain>
    </source>
</reference>
<dbReference type="PROSITE" id="PS51257">
    <property type="entry name" value="PROKAR_LIPOPROTEIN"/>
    <property type="match status" value="1"/>
</dbReference>
<organism evidence="1">
    <name type="scientific">Anopheles funestus</name>
    <name type="common">African malaria mosquito</name>
    <dbReference type="NCBI Taxonomy" id="62324"/>
    <lineage>
        <taxon>Eukaryota</taxon>
        <taxon>Metazoa</taxon>
        <taxon>Ecdysozoa</taxon>
        <taxon>Arthropoda</taxon>
        <taxon>Hexapoda</taxon>
        <taxon>Insecta</taxon>
        <taxon>Pterygota</taxon>
        <taxon>Neoptera</taxon>
        <taxon>Endopterygota</taxon>
        <taxon>Diptera</taxon>
        <taxon>Nematocera</taxon>
        <taxon>Culicoidea</taxon>
        <taxon>Culicidae</taxon>
        <taxon>Anophelinae</taxon>
        <taxon>Anopheles</taxon>
    </lineage>
</organism>
<evidence type="ECO:0000313" key="1">
    <source>
        <dbReference type="EnsemblMetazoa" id="AFUN000680-PA"/>
    </source>
</evidence>
<accession>A0A182R3D9</accession>
<sequence>MKNYLQTSSNSVLACEATRIANTAENLKTLNTKLCKPELNNMRKKDRYKIMSLFINYIITILEEQISNGIDKNFLKCLLMLK</sequence>
<dbReference type="EnsemblMetazoa" id="AFUN000680-RA">
    <property type="protein sequence ID" value="AFUN000680-PA"/>
    <property type="gene ID" value="AFUN000680"/>
</dbReference>